<keyword evidence="3" id="KW-0479">Metal-binding</keyword>
<dbReference type="OrthoDB" id="406634at2759"/>
<dbReference type="InterPro" id="IPR010376">
    <property type="entry name" value="GBBH-like_N"/>
</dbReference>
<dbReference type="Gene3D" id="3.60.130.10">
    <property type="entry name" value="Clavaminate synthase-like"/>
    <property type="match status" value="1"/>
</dbReference>
<comment type="similarity">
    <text evidence="2">Belongs to the gamma-BBH/TMLD family.</text>
</comment>
<dbReference type="Gene3D" id="3.30.2020.30">
    <property type="match status" value="1"/>
</dbReference>
<dbReference type="GO" id="GO:0046872">
    <property type="term" value="F:metal ion binding"/>
    <property type="evidence" value="ECO:0007669"/>
    <property type="project" value="UniProtKB-KW"/>
</dbReference>
<dbReference type="GO" id="GO:0045329">
    <property type="term" value="P:carnitine biosynthetic process"/>
    <property type="evidence" value="ECO:0007669"/>
    <property type="project" value="TreeGrafter"/>
</dbReference>
<dbReference type="GO" id="GO:0005739">
    <property type="term" value="C:mitochondrion"/>
    <property type="evidence" value="ECO:0007669"/>
    <property type="project" value="TreeGrafter"/>
</dbReference>
<dbReference type="PANTHER" id="PTHR10696:SF25">
    <property type="entry name" value="OXIDOREDUCTASE AIM17-RELATED"/>
    <property type="match status" value="1"/>
</dbReference>
<dbReference type="InterPro" id="IPR003819">
    <property type="entry name" value="TauD/TfdA-like"/>
</dbReference>
<dbReference type="PANTHER" id="PTHR10696">
    <property type="entry name" value="GAMMA-BUTYROBETAINE HYDROXYLASE-RELATED"/>
    <property type="match status" value="1"/>
</dbReference>
<evidence type="ECO:0000256" key="4">
    <source>
        <dbReference type="ARBA" id="ARBA00022964"/>
    </source>
</evidence>
<dbReference type="RefSeq" id="XP_046014378.1">
    <property type="nucleotide sequence ID" value="XM_046153737.1"/>
</dbReference>
<dbReference type="Pfam" id="PF06155">
    <property type="entry name" value="GBBH-like_N"/>
    <property type="match status" value="1"/>
</dbReference>
<evidence type="ECO:0008006" key="12">
    <source>
        <dbReference type="Google" id="ProtNLM"/>
    </source>
</evidence>
<dbReference type="Proteomes" id="UP000756346">
    <property type="component" value="Unassembled WGS sequence"/>
</dbReference>
<accession>A0A9P8YA88</accession>
<dbReference type="SUPFAM" id="SSF51197">
    <property type="entry name" value="Clavaminate synthase-like"/>
    <property type="match status" value="1"/>
</dbReference>
<protein>
    <recommendedName>
        <fullName evidence="12">Gamma-butyrobetaine dioxygenase</fullName>
    </recommendedName>
</protein>
<feature type="compositionally biased region" description="Low complexity" evidence="7">
    <location>
        <begin position="24"/>
        <end position="35"/>
    </location>
</feature>
<evidence type="ECO:0000256" key="6">
    <source>
        <dbReference type="ARBA" id="ARBA00023004"/>
    </source>
</evidence>
<evidence type="ECO:0000256" key="1">
    <source>
        <dbReference type="ARBA" id="ARBA00001954"/>
    </source>
</evidence>
<keyword evidence="11" id="KW-1185">Reference proteome</keyword>
<sequence>MSTCRALSRALRLNQPARTRLFHSSAARSAATSTRESPRGPLQDPDAWKLREGSPAKSGARKPVRAKGLFINHPERDQPIIFSKAWLRDACRCPQCVDPHSGQKNFASAQVSLDPEICDAVKTDSGALRITWANDHLSSGEHVSEYPAEVVQRWIEAPYENIPVSWGSQGTPELWDAKLLRSREPFYTYDSFMAGGDEFLTACDTLRLYGLFFLRGVPKSETAVEDIAAKMGIIQETFYGRTWDVRSKPKAENVAYTSSFLGLHQDLLYMRNPPKLQLLHCLENDTEGGEALFSDGGRAAQQLRVTNPLFGDKLSKTHTVFRYDKRGFEYERAHPAITDSPRLISWSPPFQRPEQGFSKTARGAGEHDLWLRATKLLQRLIESPEYVFEYRYKPGDCVIFDNTRLLHGRKQFDAAGGARWLKGTYVDQDSYLNTLYQAAKLRKPEEPKTAPADATKAYALQWQKEHNHEK</sequence>
<evidence type="ECO:0000259" key="9">
    <source>
        <dbReference type="Pfam" id="PF06155"/>
    </source>
</evidence>
<proteinExistence type="inferred from homology"/>
<dbReference type="AlphaFoldDB" id="A0A9P8YA88"/>
<name>A0A9P8YA88_9PEZI</name>
<feature type="domain" description="Gamma-butyrobetaine hydroxylase-like N-terminal" evidence="9">
    <location>
        <begin position="81"/>
        <end position="138"/>
    </location>
</feature>
<keyword evidence="6" id="KW-0408">Iron</keyword>
<evidence type="ECO:0000313" key="11">
    <source>
        <dbReference type="Proteomes" id="UP000756346"/>
    </source>
</evidence>
<evidence type="ECO:0000313" key="10">
    <source>
        <dbReference type="EMBL" id="KAH7033546.1"/>
    </source>
</evidence>
<keyword evidence="5" id="KW-0560">Oxidoreductase</keyword>
<dbReference type="InterPro" id="IPR042098">
    <property type="entry name" value="TauD-like_sf"/>
</dbReference>
<evidence type="ECO:0000256" key="5">
    <source>
        <dbReference type="ARBA" id="ARBA00023002"/>
    </source>
</evidence>
<evidence type="ECO:0000256" key="3">
    <source>
        <dbReference type="ARBA" id="ARBA00022723"/>
    </source>
</evidence>
<organism evidence="10 11">
    <name type="scientific">Microdochium trichocladiopsis</name>
    <dbReference type="NCBI Taxonomy" id="1682393"/>
    <lineage>
        <taxon>Eukaryota</taxon>
        <taxon>Fungi</taxon>
        <taxon>Dikarya</taxon>
        <taxon>Ascomycota</taxon>
        <taxon>Pezizomycotina</taxon>
        <taxon>Sordariomycetes</taxon>
        <taxon>Xylariomycetidae</taxon>
        <taxon>Xylariales</taxon>
        <taxon>Microdochiaceae</taxon>
        <taxon>Microdochium</taxon>
    </lineage>
</organism>
<dbReference type="InterPro" id="IPR038492">
    <property type="entry name" value="GBBH-like_N_sf"/>
</dbReference>
<evidence type="ECO:0000259" key="8">
    <source>
        <dbReference type="Pfam" id="PF02668"/>
    </source>
</evidence>
<feature type="domain" description="TauD/TfdA-like" evidence="8">
    <location>
        <begin position="205"/>
        <end position="425"/>
    </location>
</feature>
<reference evidence="10" key="1">
    <citation type="journal article" date="2021" name="Nat. Commun.">
        <title>Genetic determinants of endophytism in the Arabidopsis root mycobiome.</title>
        <authorList>
            <person name="Mesny F."/>
            <person name="Miyauchi S."/>
            <person name="Thiergart T."/>
            <person name="Pickel B."/>
            <person name="Atanasova L."/>
            <person name="Karlsson M."/>
            <person name="Huettel B."/>
            <person name="Barry K.W."/>
            <person name="Haridas S."/>
            <person name="Chen C."/>
            <person name="Bauer D."/>
            <person name="Andreopoulos W."/>
            <person name="Pangilinan J."/>
            <person name="LaButti K."/>
            <person name="Riley R."/>
            <person name="Lipzen A."/>
            <person name="Clum A."/>
            <person name="Drula E."/>
            <person name="Henrissat B."/>
            <person name="Kohler A."/>
            <person name="Grigoriev I.V."/>
            <person name="Martin F.M."/>
            <person name="Hacquard S."/>
        </authorList>
    </citation>
    <scope>NUCLEOTIDE SEQUENCE</scope>
    <source>
        <strain evidence="10">MPI-CAGE-CH-0230</strain>
    </source>
</reference>
<dbReference type="GO" id="GO:0016706">
    <property type="term" value="F:2-oxoglutarate-dependent dioxygenase activity"/>
    <property type="evidence" value="ECO:0007669"/>
    <property type="project" value="UniProtKB-ARBA"/>
</dbReference>
<comment type="caution">
    <text evidence="10">The sequence shown here is derived from an EMBL/GenBank/DDBJ whole genome shotgun (WGS) entry which is preliminary data.</text>
</comment>
<evidence type="ECO:0000256" key="7">
    <source>
        <dbReference type="SAM" id="MobiDB-lite"/>
    </source>
</evidence>
<dbReference type="GeneID" id="70183283"/>
<feature type="region of interest" description="Disordered" evidence="7">
    <location>
        <begin position="18"/>
        <end position="63"/>
    </location>
</feature>
<dbReference type="EMBL" id="JAGTJQ010000004">
    <property type="protein sequence ID" value="KAH7033546.1"/>
    <property type="molecule type" value="Genomic_DNA"/>
</dbReference>
<comment type="cofactor">
    <cofactor evidence="1">
        <name>Fe(2+)</name>
        <dbReference type="ChEBI" id="CHEBI:29033"/>
    </cofactor>
</comment>
<evidence type="ECO:0000256" key="2">
    <source>
        <dbReference type="ARBA" id="ARBA00008654"/>
    </source>
</evidence>
<dbReference type="Pfam" id="PF02668">
    <property type="entry name" value="TauD"/>
    <property type="match status" value="1"/>
</dbReference>
<dbReference type="InterPro" id="IPR050411">
    <property type="entry name" value="AlphaKG_dependent_hydroxylases"/>
</dbReference>
<dbReference type="CDD" id="cd00250">
    <property type="entry name" value="CAS_like"/>
    <property type="match status" value="1"/>
</dbReference>
<gene>
    <name evidence="10" type="ORF">B0I36DRAFT_321658</name>
</gene>
<keyword evidence="4" id="KW-0223">Dioxygenase</keyword>